<reference evidence="3" key="1">
    <citation type="journal article" date="2019" name="Int. J. Syst. Evol. Microbiol.">
        <title>The Global Catalogue of Microorganisms (GCM) 10K type strain sequencing project: providing services to taxonomists for standard genome sequencing and annotation.</title>
        <authorList>
            <consortium name="The Broad Institute Genomics Platform"/>
            <consortium name="The Broad Institute Genome Sequencing Center for Infectious Disease"/>
            <person name="Wu L."/>
            <person name="Ma J."/>
        </authorList>
    </citation>
    <scope>NUCLEOTIDE SEQUENCE [LARGE SCALE GENOMIC DNA]</scope>
    <source>
        <strain evidence="3">KCTC 22245</strain>
    </source>
</reference>
<accession>A0ABV7M9M1</accession>
<dbReference type="Proteomes" id="UP001595607">
    <property type="component" value="Unassembled WGS sequence"/>
</dbReference>
<dbReference type="EMBL" id="JBHRVA010000002">
    <property type="protein sequence ID" value="MFC3301470.1"/>
    <property type="molecule type" value="Genomic_DNA"/>
</dbReference>
<evidence type="ECO:0000259" key="1">
    <source>
        <dbReference type="Pfam" id="PF01370"/>
    </source>
</evidence>
<dbReference type="PANTHER" id="PTHR48079">
    <property type="entry name" value="PROTEIN YEEZ"/>
    <property type="match status" value="1"/>
</dbReference>
<dbReference type="PANTHER" id="PTHR48079:SF6">
    <property type="entry name" value="NAD(P)-BINDING DOMAIN-CONTAINING PROTEIN-RELATED"/>
    <property type="match status" value="1"/>
</dbReference>
<dbReference type="InterPro" id="IPR001509">
    <property type="entry name" value="Epimerase_deHydtase"/>
</dbReference>
<evidence type="ECO:0000313" key="3">
    <source>
        <dbReference type="Proteomes" id="UP001595607"/>
    </source>
</evidence>
<keyword evidence="3" id="KW-1185">Reference proteome</keyword>
<dbReference type="SUPFAM" id="SSF51735">
    <property type="entry name" value="NAD(P)-binding Rossmann-fold domains"/>
    <property type="match status" value="1"/>
</dbReference>
<proteinExistence type="predicted"/>
<feature type="domain" description="NAD-dependent epimerase/dehydratase" evidence="1">
    <location>
        <begin position="1"/>
        <end position="216"/>
    </location>
</feature>
<dbReference type="Pfam" id="PF01370">
    <property type="entry name" value="Epimerase"/>
    <property type="match status" value="1"/>
</dbReference>
<comment type="caution">
    <text evidence="2">The sequence shown here is derived from an EMBL/GenBank/DDBJ whole genome shotgun (WGS) entry which is preliminary data.</text>
</comment>
<protein>
    <submittedName>
        <fullName evidence="2">NAD-dependent epimerase/dehydratase family protein</fullName>
    </submittedName>
</protein>
<organism evidence="2 3">
    <name type="scientific">Parvularcula lutaonensis</name>
    <dbReference type="NCBI Taxonomy" id="491923"/>
    <lineage>
        <taxon>Bacteria</taxon>
        <taxon>Pseudomonadati</taxon>
        <taxon>Pseudomonadota</taxon>
        <taxon>Alphaproteobacteria</taxon>
        <taxon>Parvularculales</taxon>
        <taxon>Parvularculaceae</taxon>
        <taxon>Parvularcula</taxon>
    </lineage>
</organism>
<dbReference type="Gene3D" id="3.40.50.720">
    <property type="entry name" value="NAD(P)-binding Rossmann-like Domain"/>
    <property type="match status" value="1"/>
</dbReference>
<dbReference type="InterPro" id="IPR036291">
    <property type="entry name" value="NAD(P)-bd_dom_sf"/>
</dbReference>
<evidence type="ECO:0000313" key="2">
    <source>
        <dbReference type="EMBL" id="MFC3301470.1"/>
    </source>
</evidence>
<dbReference type="RefSeq" id="WP_189572521.1">
    <property type="nucleotide sequence ID" value="NZ_BMXU01000001.1"/>
</dbReference>
<sequence length="327" mass="35238">MTGATGFVGRRLVKRLLREGHDVRVFDLPGSKIPKKWDVEVVSGDIADAESVTEAAAGADTIFHLAAFIGDYGPWSRHEKVTVEGTRLVAGAAAASGARLVVSSSICAYGTALRNGPVTEETPRGKPTGRYDRAKQLQEDAALTSAADVAIVRPANVIGARSGPWVLALTETIRKGEPAIIGDGSGNAGLIYIENLLDILLLAAERAELPHRVFNACDRYGVTWRQYAEDLAKLIGAPPPKMIPRHTAWMVANAADALWRATGRQDRPPLTRSTVNLCGYPMLIDMTRTEETFGPLHSRPYSEALVEIAEYLDKNPSRTPTVGKAFG</sequence>
<gene>
    <name evidence="2" type="ORF">ACFONP_01840</name>
</gene>
<dbReference type="InterPro" id="IPR051783">
    <property type="entry name" value="NAD(P)-dependent_oxidoreduct"/>
</dbReference>
<name>A0ABV7M9M1_9PROT</name>